<dbReference type="InterPro" id="IPR052900">
    <property type="entry name" value="Phospholipid_Metab_Enz"/>
</dbReference>
<feature type="domain" description="PhoD-like phosphatase metallophosphatase" evidence="1">
    <location>
        <begin position="157"/>
        <end position="501"/>
    </location>
</feature>
<dbReference type="InterPro" id="IPR032093">
    <property type="entry name" value="PhoD_N"/>
</dbReference>
<dbReference type="CDD" id="cd07389">
    <property type="entry name" value="MPP_PhoD"/>
    <property type="match status" value="1"/>
</dbReference>
<gene>
    <name evidence="3" type="ORF">FMA36_14740</name>
</gene>
<evidence type="ECO:0000259" key="1">
    <source>
        <dbReference type="Pfam" id="PF09423"/>
    </source>
</evidence>
<dbReference type="Proteomes" id="UP000464674">
    <property type="component" value="Chromosome"/>
</dbReference>
<evidence type="ECO:0000313" key="4">
    <source>
        <dbReference type="Proteomes" id="UP000464674"/>
    </source>
</evidence>
<evidence type="ECO:0000259" key="2">
    <source>
        <dbReference type="Pfam" id="PF16655"/>
    </source>
</evidence>
<dbReference type="AlphaFoldDB" id="A0A857FQF7"/>
<name>A0A857FQF7_KOMXY</name>
<dbReference type="Pfam" id="PF16655">
    <property type="entry name" value="PhoD_N"/>
    <property type="match status" value="1"/>
</dbReference>
<dbReference type="Gene3D" id="2.60.40.380">
    <property type="entry name" value="Purple acid phosphatase-like, N-terminal"/>
    <property type="match status" value="1"/>
</dbReference>
<dbReference type="InterPro" id="IPR029052">
    <property type="entry name" value="Metallo-depent_PP-like"/>
</dbReference>
<sequence>MVFLKRRQVLAGFGTGLLFSAQVRALRAATPRNLDEKPKFDISPFQLGVASGDSAPDGFVIWTRLAPRPLELEGGMSRNRPVLVDWEVAEDEKFGHIVRKGQALAHPELAHCVHVEVTGLRPDRPYWYRFRIAGYDSPTGRSHTFPLPGASPARVRFAAAGCQHYEEGYYTAWRNIANEPIDFVFHYGDYIYEGPDSRGRVHEMNGRPFQALRRHIGLECYSLDEYRRRYAQYKTDPDLQAAHAAVPWIVTSDDHEVDNNWAGDTDQDGTPPEIFRLRREAAMQAYYEHMPLRLSALPDGSHMQLYRSLRYGTLMNAFVLDTRQYRSDQAYGDGVAAQGPDVWSPNRTMMGSAQEQWLFDGLGRSDTRWNLLAHQVMMMNLAHRRAPQGELLYSMDQWSGYMYSRKRLLEFIGAHCPGNVVNVTGDAHRHFAGDLLTDPGQKQPVSVEFLATSVTSGADGVGDDDSFSRSVRRENPHLKATTDQRGYVLCDVGPDVWRADLKVLDKVMERDGKLSTYASFAVERGKPGLQKA</sequence>
<reference evidence="3 4" key="1">
    <citation type="journal article" date="2020" name="Carbohydr. Polym.">
        <title>Characterization and optimization of production of bacterial cellulose from strain CGMCC 17276 based on whole-genome analysis.</title>
        <authorList>
            <person name="Lu T."/>
            <person name="Gao H."/>
            <person name="Liao B."/>
            <person name="Wu J."/>
            <person name="Zhang W."/>
            <person name="Huang J."/>
            <person name="Liu M."/>
            <person name="Huang J."/>
            <person name="Chang Z."/>
            <person name="Jin M."/>
            <person name="Yi Z."/>
            <person name="Jiang D."/>
        </authorList>
    </citation>
    <scope>NUCLEOTIDE SEQUENCE [LARGE SCALE GENOMIC DNA]</scope>
    <source>
        <strain evidence="3 4">CGMCC 17276</strain>
    </source>
</reference>
<proteinExistence type="predicted"/>
<dbReference type="PANTHER" id="PTHR43606">
    <property type="entry name" value="PHOSPHATASE, PUTATIVE (AFU_ORTHOLOGUE AFUA_6G08710)-RELATED"/>
    <property type="match status" value="1"/>
</dbReference>
<organism evidence="3 4">
    <name type="scientific">Komagataeibacter xylinus</name>
    <name type="common">Gluconacetobacter xylinus</name>
    <dbReference type="NCBI Taxonomy" id="28448"/>
    <lineage>
        <taxon>Bacteria</taxon>
        <taxon>Pseudomonadati</taxon>
        <taxon>Pseudomonadota</taxon>
        <taxon>Alphaproteobacteria</taxon>
        <taxon>Acetobacterales</taxon>
        <taxon>Acetobacteraceae</taxon>
        <taxon>Komagataeibacter</taxon>
    </lineage>
</organism>
<dbReference type="Gene3D" id="3.60.21.70">
    <property type="entry name" value="PhoD-like phosphatase"/>
    <property type="match status" value="1"/>
</dbReference>
<feature type="domain" description="Phospholipase D N-terminal" evidence="2">
    <location>
        <begin position="47"/>
        <end position="144"/>
    </location>
</feature>
<dbReference type="InterPro" id="IPR038607">
    <property type="entry name" value="PhoD-like_sf"/>
</dbReference>
<dbReference type="SUPFAM" id="SSF56300">
    <property type="entry name" value="Metallo-dependent phosphatases"/>
    <property type="match status" value="1"/>
</dbReference>
<dbReference type="OrthoDB" id="327733at2"/>
<evidence type="ECO:0000313" key="3">
    <source>
        <dbReference type="EMBL" id="QHC36591.1"/>
    </source>
</evidence>
<dbReference type="InterPro" id="IPR018946">
    <property type="entry name" value="PhoD-like_MPP"/>
</dbReference>
<dbReference type="RefSeq" id="WP_159263064.1">
    <property type="nucleotide sequence ID" value="NZ_CP041348.1"/>
</dbReference>
<dbReference type="EMBL" id="CP041348">
    <property type="protein sequence ID" value="QHC36591.1"/>
    <property type="molecule type" value="Genomic_DNA"/>
</dbReference>
<protein>
    <submittedName>
        <fullName evidence="3">Alkaline phosphatase</fullName>
    </submittedName>
</protein>
<accession>A0A857FQF7</accession>
<dbReference type="PANTHER" id="PTHR43606:SF2">
    <property type="entry name" value="ALKALINE PHOSPHATASE FAMILY PROTEIN (AFU_ORTHOLOGUE AFUA_5G03860)"/>
    <property type="match status" value="1"/>
</dbReference>
<dbReference type="Pfam" id="PF09423">
    <property type="entry name" value="PhoD"/>
    <property type="match status" value="1"/>
</dbReference>